<comment type="caution">
    <text evidence="2">The sequence shown here is derived from an EMBL/GenBank/DDBJ whole genome shotgun (WGS) entry which is preliminary data.</text>
</comment>
<keyword evidence="1" id="KW-1133">Transmembrane helix</keyword>
<feature type="transmembrane region" description="Helical" evidence="1">
    <location>
        <begin position="132"/>
        <end position="159"/>
    </location>
</feature>
<feature type="transmembrane region" description="Helical" evidence="1">
    <location>
        <begin position="7"/>
        <end position="40"/>
    </location>
</feature>
<dbReference type="EMBL" id="JAEINH010000002">
    <property type="protein sequence ID" value="MBI9114139.1"/>
    <property type="molecule type" value="Genomic_DNA"/>
</dbReference>
<keyword evidence="3" id="KW-1185">Reference proteome</keyword>
<name>A0A934I231_9MICO</name>
<accession>A0A934I231</accession>
<dbReference type="InterPro" id="IPR007403">
    <property type="entry name" value="DUF456"/>
</dbReference>
<evidence type="ECO:0000313" key="3">
    <source>
        <dbReference type="Proteomes" id="UP000602087"/>
    </source>
</evidence>
<gene>
    <name evidence="2" type="ORF">JAV76_03815</name>
</gene>
<evidence type="ECO:0000256" key="1">
    <source>
        <dbReference type="SAM" id="Phobius"/>
    </source>
</evidence>
<proteinExistence type="predicted"/>
<organism evidence="2 3">
    <name type="scientific">Sanguibacter suaedae</name>
    <dbReference type="NCBI Taxonomy" id="2795737"/>
    <lineage>
        <taxon>Bacteria</taxon>
        <taxon>Bacillati</taxon>
        <taxon>Actinomycetota</taxon>
        <taxon>Actinomycetes</taxon>
        <taxon>Micrococcales</taxon>
        <taxon>Sanguibacteraceae</taxon>
        <taxon>Sanguibacter</taxon>
    </lineage>
</organism>
<dbReference type="Pfam" id="PF04306">
    <property type="entry name" value="DUF456"/>
    <property type="match status" value="1"/>
</dbReference>
<reference evidence="2" key="1">
    <citation type="submission" date="2020-12" db="EMBL/GenBank/DDBJ databases">
        <title>Sanguibacter suaedae sp. nov., isolated from Suaeda aralocaspica.</title>
        <authorList>
            <person name="Ma Q."/>
        </authorList>
    </citation>
    <scope>NUCLEOTIDE SEQUENCE</scope>
    <source>
        <strain evidence="2">YZGR15</strain>
    </source>
</reference>
<dbReference type="RefSeq" id="WP_198732676.1">
    <property type="nucleotide sequence ID" value="NZ_JAEINH010000002.1"/>
</dbReference>
<sequence>MPAAGEVLVGLAILVGLFGAVTQIIPGSIIVLAAVGVWAVMTGGAVAWTVLVVSVVAVVVAAVVKYVLAGRHLKRADVPNRTLLVGGVLGVVGFFAIPVVGLPIGFVAGVYLAEYLRRRDQRLAWVSTKVALAATGITILVELAGALVATGAWVIGLFFT</sequence>
<dbReference type="Proteomes" id="UP000602087">
    <property type="component" value="Unassembled WGS sequence"/>
</dbReference>
<feature type="transmembrane region" description="Helical" evidence="1">
    <location>
        <begin position="88"/>
        <end position="112"/>
    </location>
</feature>
<keyword evidence="1" id="KW-0472">Membrane</keyword>
<feature type="transmembrane region" description="Helical" evidence="1">
    <location>
        <begin position="46"/>
        <end position="68"/>
    </location>
</feature>
<keyword evidence="1" id="KW-0812">Transmembrane</keyword>
<protein>
    <submittedName>
        <fullName evidence="2">DUF456 domain-containing protein</fullName>
    </submittedName>
</protein>
<dbReference type="AlphaFoldDB" id="A0A934I231"/>
<evidence type="ECO:0000313" key="2">
    <source>
        <dbReference type="EMBL" id="MBI9114139.1"/>
    </source>
</evidence>